<keyword evidence="1" id="KW-0732">Signal</keyword>
<feature type="chain" id="PRO_5020396191" evidence="1">
    <location>
        <begin position="21"/>
        <end position="207"/>
    </location>
</feature>
<dbReference type="AlphaFoldDB" id="A0A4U3L3S4"/>
<keyword evidence="3" id="KW-1185">Reference proteome</keyword>
<dbReference type="Proteomes" id="UP000305848">
    <property type="component" value="Unassembled WGS sequence"/>
</dbReference>
<reference evidence="2 3" key="1">
    <citation type="submission" date="2019-05" db="EMBL/GenBank/DDBJ databases">
        <title>Panacibacter sp. strain 17mud1-8 Genome sequencing and assembly.</title>
        <authorList>
            <person name="Chhetri G."/>
        </authorList>
    </citation>
    <scope>NUCLEOTIDE SEQUENCE [LARGE SCALE GENOMIC DNA]</scope>
    <source>
        <strain evidence="2 3">17mud1-8</strain>
    </source>
</reference>
<feature type="signal peptide" evidence="1">
    <location>
        <begin position="1"/>
        <end position="20"/>
    </location>
</feature>
<evidence type="ECO:0000313" key="3">
    <source>
        <dbReference type="Proteomes" id="UP000305848"/>
    </source>
</evidence>
<comment type="caution">
    <text evidence="2">The sequence shown here is derived from an EMBL/GenBank/DDBJ whole genome shotgun (WGS) entry which is preliminary data.</text>
</comment>
<gene>
    <name evidence="2" type="ORF">FC093_09680</name>
</gene>
<protein>
    <submittedName>
        <fullName evidence="2">Uncharacterized protein</fullName>
    </submittedName>
</protein>
<accession>A0A4U3L3S4</accession>
<dbReference type="EMBL" id="SZQL01000006">
    <property type="protein sequence ID" value="TKK68954.1"/>
    <property type="molecule type" value="Genomic_DNA"/>
</dbReference>
<name>A0A4U3L3S4_9BACT</name>
<proteinExistence type="predicted"/>
<dbReference type="OrthoDB" id="1352116at2"/>
<evidence type="ECO:0000313" key="2">
    <source>
        <dbReference type="EMBL" id="TKK68954.1"/>
    </source>
</evidence>
<organism evidence="2 3">
    <name type="scientific">Ilyomonas limi</name>
    <dbReference type="NCBI Taxonomy" id="2575867"/>
    <lineage>
        <taxon>Bacteria</taxon>
        <taxon>Pseudomonadati</taxon>
        <taxon>Bacteroidota</taxon>
        <taxon>Chitinophagia</taxon>
        <taxon>Chitinophagales</taxon>
        <taxon>Chitinophagaceae</taxon>
        <taxon>Ilyomonas</taxon>
    </lineage>
</organism>
<sequence>MRKYLSLTLLMVGCSLFAKAQTTGKDSLLSVIAKEVCTALEKKTIVAKSTEELQMELGLMIMSSITSHTGALKKYYGEENISNGNFDKVAEDIGIKLMVECPAFMKVMLANPSLLANTADEKQPVEQTISGTLLKIVPGDFTYFQVKDSNGRMIKIWWMEAFEGAEKLTDQLLNKPVMVAYIVKQTYNAQMQDYVGTKIATKLQLVQ</sequence>
<dbReference type="RefSeq" id="WP_137261574.1">
    <property type="nucleotide sequence ID" value="NZ_SZQL01000006.1"/>
</dbReference>
<evidence type="ECO:0000256" key="1">
    <source>
        <dbReference type="SAM" id="SignalP"/>
    </source>
</evidence>